<feature type="transmembrane region" description="Helical" evidence="1">
    <location>
        <begin position="145"/>
        <end position="164"/>
    </location>
</feature>
<accession>A0ABQ5MK08</accession>
<evidence type="ECO:0000313" key="3">
    <source>
        <dbReference type="Proteomes" id="UP001143543"/>
    </source>
</evidence>
<feature type="transmembrane region" description="Helical" evidence="1">
    <location>
        <begin position="171"/>
        <end position="190"/>
    </location>
</feature>
<reference evidence="2" key="1">
    <citation type="submission" date="2022-07" db="EMBL/GenBank/DDBJ databases">
        <title>Taxonomy of Novel Oxalotrophic and Methylotrophic Bacteria.</title>
        <authorList>
            <person name="Sahin N."/>
            <person name="Tani A."/>
        </authorList>
    </citation>
    <scope>NUCLEOTIDE SEQUENCE</scope>
    <source>
        <strain evidence="2">Y10</strain>
    </source>
</reference>
<evidence type="ECO:0000313" key="2">
    <source>
        <dbReference type="EMBL" id="GLB49753.1"/>
    </source>
</evidence>
<proteinExistence type="predicted"/>
<organism evidence="2 3">
    <name type="scientific">Neptunitalea lumnitzerae</name>
    <dbReference type="NCBI Taxonomy" id="2965509"/>
    <lineage>
        <taxon>Bacteria</taxon>
        <taxon>Pseudomonadati</taxon>
        <taxon>Bacteroidota</taxon>
        <taxon>Flavobacteriia</taxon>
        <taxon>Flavobacteriales</taxon>
        <taxon>Flavobacteriaceae</taxon>
        <taxon>Neptunitalea</taxon>
    </lineage>
</organism>
<feature type="transmembrane region" description="Helical" evidence="1">
    <location>
        <begin position="60"/>
        <end position="79"/>
    </location>
</feature>
<feature type="transmembrane region" description="Helical" evidence="1">
    <location>
        <begin position="35"/>
        <end position="53"/>
    </location>
</feature>
<evidence type="ECO:0000256" key="1">
    <source>
        <dbReference type="SAM" id="Phobius"/>
    </source>
</evidence>
<dbReference type="EMBL" id="BRVO01000002">
    <property type="protein sequence ID" value="GLB49753.1"/>
    <property type="molecule type" value="Genomic_DNA"/>
</dbReference>
<feature type="transmembrane region" description="Helical" evidence="1">
    <location>
        <begin position="202"/>
        <end position="220"/>
    </location>
</feature>
<feature type="transmembrane region" description="Helical" evidence="1">
    <location>
        <begin position="85"/>
        <end position="102"/>
    </location>
</feature>
<feature type="transmembrane region" description="Helical" evidence="1">
    <location>
        <begin position="12"/>
        <end position="29"/>
    </location>
</feature>
<evidence type="ECO:0008006" key="4">
    <source>
        <dbReference type="Google" id="ProtNLM"/>
    </source>
</evidence>
<dbReference type="Proteomes" id="UP001143543">
    <property type="component" value="Unassembled WGS sequence"/>
</dbReference>
<comment type="caution">
    <text evidence="2">The sequence shown here is derived from an EMBL/GenBank/DDBJ whole genome shotgun (WGS) entry which is preliminary data.</text>
</comment>
<keyword evidence="1" id="KW-0472">Membrane</keyword>
<sequence length="233" mass="27532">MLYVDKEKIGNYFFVLAILHTLFYTTMYALNIYGFSRIVAVFSIPLLMFAYFFKSVKVDYVYLFSLLLVLVGDVTNSFWIEKYDWSVFLYGINLGFYSYYLLKEMGDNLTSTRILIPAIPYSIIYFYVFYSLVDNMDGMTLGTVLFYNFFLGLFSVCTWIKLIYERSRSSFYLFISSSSAILMSIAYLFNKSLEKLKVIDDVIINFLFLFFHVAMFLYIIRKEKEKYGVSKNE</sequence>
<feature type="transmembrane region" description="Helical" evidence="1">
    <location>
        <begin position="114"/>
        <end position="133"/>
    </location>
</feature>
<gene>
    <name evidence="2" type="ORF">Y10_21210</name>
</gene>
<name>A0ABQ5MK08_9FLAO</name>
<keyword evidence="1" id="KW-1133">Transmembrane helix</keyword>
<protein>
    <recommendedName>
        <fullName evidence="4">YhhN-like protein</fullName>
    </recommendedName>
</protein>
<dbReference type="RefSeq" id="WP_281765379.1">
    <property type="nucleotide sequence ID" value="NZ_BRVO01000002.1"/>
</dbReference>
<keyword evidence="1" id="KW-0812">Transmembrane</keyword>
<keyword evidence="3" id="KW-1185">Reference proteome</keyword>